<reference evidence="2" key="1">
    <citation type="submission" date="2014-11" db="EMBL/GenBank/DDBJ databases">
        <authorList>
            <person name="Amaro Gonzalez C."/>
        </authorList>
    </citation>
    <scope>NUCLEOTIDE SEQUENCE</scope>
</reference>
<dbReference type="AlphaFoldDB" id="A0A0E9X2X0"/>
<sequence length="113" mass="13410">MQHSKKDPYHYYYRHLADALIQSDLYNFFKYIFYIASIYTAGYILKQCRLSTLLKGTTAVPYLGIKPVTFRLARPAPYPLYYTADIDHNKIFKCAILLRFALKQHCQHHCLHF</sequence>
<reference evidence="2" key="2">
    <citation type="journal article" date="2015" name="Fish Shellfish Immunol.">
        <title>Early steps in the European eel (Anguilla anguilla)-Vibrio vulnificus interaction in the gills: Role of the RtxA13 toxin.</title>
        <authorList>
            <person name="Callol A."/>
            <person name="Pajuelo D."/>
            <person name="Ebbesson L."/>
            <person name="Teles M."/>
            <person name="MacKenzie S."/>
            <person name="Amaro C."/>
        </authorList>
    </citation>
    <scope>NUCLEOTIDE SEQUENCE</scope>
</reference>
<keyword evidence="1" id="KW-0472">Membrane</keyword>
<evidence type="ECO:0000256" key="1">
    <source>
        <dbReference type="SAM" id="Phobius"/>
    </source>
</evidence>
<keyword evidence="1" id="KW-0812">Transmembrane</keyword>
<accession>A0A0E9X2X0</accession>
<feature type="transmembrane region" description="Helical" evidence="1">
    <location>
        <begin position="28"/>
        <end position="45"/>
    </location>
</feature>
<keyword evidence="1" id="KW-1133">Transmembrane helix</keyword>
<evidence type="ECO:0000313" key="2">
    <source>
        <dbReference type="EMBL" id="JAH96801.1"/>
    </source>
</evidence>
<organism evidence="2">
    <name type="scientific">Anguilla anguilla</name>
    <name type="common">European freshwater eel</name>
    <name type="synonym">Muraena anguilla</name>
    <dbReference type="NCBI Taxonomy" id="7936"/>
    <lineage>
        <taxon>Eukaryota</taxon>
        <taxon>Metazoa</taxon>
        <taxon>Chordata</taxon>
        <taxon>Craniata</taxon>
        <taxon>Vertebrata</taxon>
        <taxon>Euteleostomi</taxon>
        <taxon>Actinopterygii</taxon>
        <taxon>Neopterygii</taxon>
        <taxon>Teleostei</taxon>
        <taxon>Anguilliformes</taxon>
        <taxon>Anguillidae</taxon>
        <taxon>Anguilla</taxon>
    </lineage>
</organism>
<name>A0A0E9X2X0_ANGAN</name>
<dbReference type="EMBL" id="GBXM01011776">
    <property type="protein sequence ID" value="JAH96801.1"/>
    <property type="molecule type" value="Transcribed_RNA"/>
</dbReference>
<proteinExistence type="predicted"/>
<protein>
    <submittedName>
        <fullName evidence="2">Uncharacterized protein</fullName>
    </submittedName>
</protein>